<name>A0ABQ9UD50_SAGOE</name>
<proteinExistence type="predicted"/>
<protein>
    <submittedName>
        <fullName evidence="2">Uncharacterized protein</fullName>
    </submittedName>
</protein>
<keyword evidence="3" id="KW-1185">Reference proteome</keyword>
<comment type="caution">
    <text evidence="2">The sequence shown here is derived from an EMBL/GenBank/DDBJ whole genome shotgun (WGS) entry which is preliminary data.</text>
</comment>
<evidence type="ECO:0000256" key="1">
    <source>
        <dbReference type="SAM" id="MobiDB-lite"/>
    </source>
</evidence>
<feature type="non-terminal residue" evidence="2">
    <location>
        <position position="1"/>
    </location>
</feature>
<reference evidence="2 3" key="1">
    <citation type="submission" date="2023-05" db="EMBL/GenBank/DDBJ databases">
        <title>B98-5 Cell Line De Novo Hybrid Assembly: An Optical Mapping Approach.</title>
        <authorList>
            <person name="Kananen K."/>
            <person name="Auerbach J.A."/>
            <person name="Kautto E."/>
            <person name="Blachly J.S."/>
        </authorList>
    </citation>
    <scope>NUCLEOTIDE SEQUENCE [LARGE SCALE GENOMIC DNA]</scope>
    <source>
        <strain evidence="2">B95-8</strain>
        <tissue evidence="2">Cell line</tissue>
    </source>
</reference>
<evidence type="ECO:0000313" key="3">
    <source>
        <dbReference type="Proteomes" id="UP001266305"/>
    </source>
</evidence>
<gene>
    <name evidence="2" type="ORF">P7K49_026267</name>
</gene>
<organism evidence="2 3">
    <name type="scientific">Saguinus oedipus</name>
    <name type="common">Cotton-top tamarin</name>
    <name type="synonym">Oedipomidas oedipus</name>
    <dbReference type="NCBI Taxonomy" id="9490"/>
    <lineage>
        <taxon>Eukaryota</taxon>
        <taxon>Metazoa</taxon>
        <taxon>Chordata</taxon>
        <taxon>Craniata</taxon>
        <taxon>Vertebrata</taxon>
        <taxon>Euteleostomi</taxon>
        <taxon>Mammalia</taxon>
        <taxon>Eutheria</taxon>
        <taxon>Euarchontoglires</taxon>
        <taxon>Primates</taxon>
        <taxon>Haplorrhini</taxon>
        <taxon>Platyrrhini</taxon>
        <taxon>Cebidae</taxon>
        <taxon>Callitrichinae</taxon>
        <taxon>Saguinus</taxon>
    </lineage>
</organism>
<dbReference type="Proteomes" id="UP001266305">
    <property type="component" value="Unassembled WGS sequence"/>
</dbReference>
<accession>A0ABQ9UD50</accession>
<sequence length="59" mass="6187">RRLPINRPWGAPPAASGRAAGGSLAGPHRALRPPKSRPGGARPPLPPRTSAPLPRDRGW</sequence>
<feature type="non-terminal residue" evidence="2">
    <location>
        <position position="59"/>
    </location>
</feature>
<dbReference type="EMBL" id="JASSZA010000013">
    <property type="protein sequence ID" value="KAK2094851.1"/>
    <property type="molecule type" value="Genomic_DNA"/>
</dbReference>
<feature type="region of interest" description="Disordered" evidence="1">
    <location>
        <begin position="1"/>
        <end position="59"/>
    </location>
</feature>
<feature type="compositionally biased region" description="Low complexity" evidence="1">
    <location>
        <begin position="7"/>
        <end position="18"/>
    </location>
</feature>
<evidence type="ECO:0000313" key="2">
    <source>
        <dbReference type="EMBL" id="KAK2094851.1"/>
    </source>
</evidence>